<evidence type="ECO:0000256" key="1">
    <source>
        <dbReference type="SAM" id="SignalP"/>
    </source>
</evidence>
<dbReference type="Proteomes" id="UP001210865">
    <property type="component" value="Chromosome"/>
</dbReference>
<keyword evidence="3" id="KW-1185">Reference proteome</keyword>
<name>A0ABY7NTX7_9SPHN</name>
<organism evidence="2 3">
    <name type="scientific">Sphingomonas abietis</name>
    <dbReference type="NCBI Taxonomy" id="3012344"/>
    <lineage>
        <taxon>Bacteria</taxon>
        <taxon>Pseudomonadati</taxon>
        <taxon>Pseudomonadota</taxon>
        <taxon>Alphaproteobacteria</taxon>
        <taxon>Sphingomonadales</taxon>
        <taxon>Sphingomonadaceae</taxon>
        <taxon>Sphingomonas</taxon>
    </lineage>
</organism>
<reference evidence="2 3" key="1">
    <citation type="submission" date="2022-12" db="EMBL/GenBank/DDBJ databases">
        <title>Sphingomonas abieness sp. nov., an endophytic bacterium isolated from Abies koreana.</title>
        <authorList>
            <person name="Jiang L."/>
            <person name="Lee J."/>
        </authorList>
    </citation>
    <scope>NUCLEOTIDE SEQUENCE [LARGE SCALE GENOMIC DNA]</scope>
    <source>
        <strain evidence="3">PAMB 00755</strain>
    </source>
</reference>
<feature type="signal peptide" evidence="1">
    <location>
        <begin position="1"/>
        <end position="19"/>
    </location>
</feature>
<evidence type="ECO:0000313" key="3">
    <source>
        <dbReference type="Proteomes" id="UP001210865"/>
    </source>
</evidence>
<keyword evidence="1" id="KW-0732">Signal</keyword>
<feature type="chain" id="PRO_5046487292" evidence="1">
    <location>
        <begin position="20"/>
        <end position="135"/>
    </location>
</feature>
<proteinExistence type="predicted"/>
<evidence type="ECO:0000313" key="2">
    <source>
        <dbReference type="EMBL" id="WBO24350.1"/>
    </source>
</evidence>
<protein>
    <submittedName>
        <fullName evidence="2">Uncharacterized protein</fullName>
    </submittedName>
</protein>
<sequence length="135" mass="14486">MKKIVAFAIVAGAVLSADAPPPHETGLNIPSAQSGDVLISCIEKKMGSMVVKTEPIGTGGLSIETIKYPNSIFMGHPTLYFDITDVDGNRNIGIHYRHPMNKKAAAKWTRMVGRKCFPYELDAAGGGRLPETATD</sequence>
<accession>A0ABY7NTX7</accession>
<dbReference type="EMBL" id="CP115174">
    <property type="protein sequence ID" value="WBO24350.1"/>
    <property type="molecule type" value="Genomic_DNA"/>
</dbReference>
<dbReference type="RefSeq" id="WP_270078977.1">
    <property type="nucleotide sequence ID" value="NZ_CP115174.1"/>
</dbReference>
<gene>
    <name evidence="2" type="ORF">PBT88_09730</name>
</gene>